<keyword evidence="1" id="KW-0677">Repeat</keyword>
<organism evidence="5 6">
    <name type="scientific">Cronartium quercuum f. sp. fusiforme G11</name>
    <dbReference type="NCBI Taxonomy" id="708437"/>
    <lineage>
        <taxon>Eukaryota</taxon>
        <taxon>Fungi</taxon>
        <taxon>Dikarya</taxon>
        <taxon>Basidiomycota</taxon>
        <taxon>Pucciniomycotina</taxon>
        <taxon>Pucciniomycetes</taxon>
        <taxon>Pucciniales</taxon>
        <taxon>Coleosporiaceae</taxon>
        <taxon>Cronartium</taxon>
    </lineage>
</organism>
<comment type="caution">
    <text evidence="5">The sequence shown here is derived from an EMBL/GenBank/DDBJ whole genome shotgun (WGS) entry which is preliminary data.</text>
</comment>
<sequence length="198" mass="21798">MSSSSDSLGHGRPSHGKGQAARPRQSSAAVYNMFDAKQVQTFKEAFSMIDQDSDGWITEADLKIMLTSLGQAPTPKLLSALLSSRPGSFAPAQVDSPDYHQGLNFTTFLTLMSEKLLELDSEEELMEAFACFDESDNGIVDGKEIREWLASHGDRMSQVEIDKLLSPPFADRHGNFNYRDFVSALRVSEAEDSVPMNG</sequence>
<keyword evidence="6" id="KW-1185">Reference proteome</keyword>
<keyword evidence="2" id="KW-0106">Calcium</keyword>
<dbReference type="EMBL" id="MU167292">
    <property type="protein sequence ID" value="KAG0144575.1"/>
    <property type="molecule type" value="Genomic_DNA"/>
</dbReference>
<evidence type="ECO:0000256" key="3">
    <source>
        <dbReference type="SAM" id="MobiDB-lite"/>
    </source>
</evidence>
<dbReference type="Gene3D" id="1.10.238.10">
    <property type="entry name" value="EF-hand"/>
    <property type="match status" value="2"/>
</dbReference>
<dbReference type="PROSITE" id="PS00018">
    <property type="entry name" value="EF_HAND_1"/>
    <property type="match status" value="2"/>
</dbReference>
<dbReference type="InterPro" id="IPR002048">
    <property type="entry name" value="EF_hand_dom"/>
</dbReference>
<dbReference type="PANTHER" id="PTHR23049">
    <property type="entry name" value="MYOSIN REGULATORY LIGHT CHAIN 2"/>
    <property type="match status" value="1"/>
</dbReference>
<dbReference type="Proteomes" id="UP000886653">
    <property type="component" value="Unassembled WGS sequence"/>
</dbReference>
<dbReference type="PROSITE" id="PS50222">
    <property type="entry name" value="EF_HAND_2"/>
    <property type="match status" value="2"/>
</dbReference>
<feature type="domain" description="EF-hand" evidence="4">
    <location>
        <begin position="37"/>
        <end position="72"/>
    </location>
</feature>
<reference evidence="5" key="1">
    <citation type="submission" date="2013-11" db="EMBL/GenBank/DDBJ databases">
        <title>Genome sequence of the fusiform rust pathogen reveals effectors for host alternation and coevolution with pine.</title>
        <authorList>
            <consortium name="DOE Joint Genome Institute"/>
            <person name="Smith K."/>
            <person name="Pendleton A."/>
            <person name="Kubisiak T."/>
            <person name="Anderson C."/>
            <person name="Salamov A."/>
            <person name="Aerts A."/>
            <person name="Riley R."/>
            <person name="Clum A."/>
            <person name="Lindquist E."/>
            <person name="Ence D."/>
            <person name="Campbell M."/>
            <person name="Kronenberg Z."/>
            <person name="Feau N."/>
            <person name="Dhillon B."/>
            <person name="Hamelin R."/>
            <person name="Burleigh J."/>
            <person name="Smith J."/>
            <person name="Yandell M."/>
            <person name="Nelson C."/>
            <person name="Grigoriev I."/>
            <person name="Davis J."/>
        </authorList>
    </citation>
    <scope>NUCLEOTIDE SEQUENCE</scope>
    <source>
        <strain evidence="5">G11</strain>
    </source>
</reference>
<dbReference type="Pfam" id="PF13405">
    <property type="entry name" value="EF-hand_6"/>
    <property type="match status" value="1"/>
</dbReference>
<dbReference type="FunFam" id="1.10.238.10:FF:000527">
    <property type="entry name" value="Calmodulin-3"/>
    <property type="match status" value="1"/>
</dbReference>
<evidence type="ECO:0000256" key="1">
    <source>
        <dbReference type="ARBA" id="ARBA00022737"/>
    </source>
</evidence>
<dbReference type="InterPro" id="IPR011992">
    <property type="entry name" value="EF-hand-dom_pair"/>
</dbReference>
<evidence type="ECO:0000259" key="4">
    <source>
        <dbReference type="PROSITE" id="PS50222"/>
    </source>
</evidence>
<proteinExistence type="predicted"/>
<dbReference type="GO" id="GO:0005509">
    <property type="term" value="F:calcium ion binding"/>
    <property type="evidence" value="ECO:0007669"/>
    <property type="project" value="InterPro"/>
</dbReference>
<feature type="domain" description="EF-hand" evidence="4">
    <location>
        <begin position="120"/>
        <end position="155"/>
    </location>
</feature>
<evidence type="ECO:0000313" key="5">
    <source>
        <dbReference type="EMBL" id="KAG0144575.1"/>
    </source>
</evidence>
<dbReference type="InterPro" id="IPR018247">
    <property type="entry name" value="EF_Hand_1_Ca_BS"/>
</dbReference>
<dbReference type="InterPro" id="IPR050403">
    <property type="entry name" value="Myosin_RLC"/>
</dbReference>
<dbReference type="AlphaFoldDB" id="A0A9P6NJ69"/>
<dbReference type="SUPFAM" id="SSF47473">
    <property type="entry name" value="EF-hand"/>
    <property type="match status" value="1"/>
</dbReference>
<accession>A0A9P6NJ69</accession>
<evidence type="ECO:0000256" key="2">
    <source>
        <dbReference type="ARBA" id="ARBA00022837"/>
    </source>
</evidence>
<feature type="region of interest" description="Disordered" evidence="3">
    <location>
        <begin position="1"/>
        <end position="24"/>
    </location>
</feature>
<gene>
    <name evidence="5" type="ORF">CROQUDRAFT_47070</name>
</gene>
<protein>
    <recommendedName>
        <fullName evidence="4">EF-hand domain-containing protein</fullName>
    </recommendedName>
</protein>
<dbReference type="SMART" id="SM00054">
    <property type="entry name" value="EFh"/>
    <property type="match status" value="2"/>
</dbReference>
<evidence type="ECO:0000313" key="6">
    <source>
        <dbReference type="Proteomes" id="UP000886653"/>
    </source>
</evidence>
<dbReference type="OrthoDB" id="429467at2759"/>
<name>A0A9P6NJ69_9BASI</name>